<feature type="compositionally biased region" description="Polar residues" evidence="1">
    <location>
        <begin position="32"/>
        <end position="46"/>
    </location>
</feature>
<feature type="transmembrane region" description="Helical" evidence="2">
    <location>
        <begin position="211"/>
        <end position="233"/>
    </location>
</feature>
<accession>A0A3P7PK34</accession>
<organism evidence="3 4">
    <name type="scientific">Dibothriocephalus latus</name>
    <name type="common">Fish tapeworm</name>
    <name type="synonym">Diphyllobothrium latum</name>
    <dbReference type="NCBI Taxonomy" id="60516"/>
    <lineage>
        <taxon>Eukaryota</taxon>
        <taxon>Metazoa</taxon>
        <taxon>Spiralia</taxon>
        <taxon>Lophotrochozoa</taxon>
        <taxon>Platyhelminthes</taxon>
        <taxon>Cestoda</taxon>
        <taxon>Eucestoda</taxon>
        <taxon>Diphyllobothriidea</taxon>
        <taxon>Diphyllobothriidae</taxon>
        <taxon>Dibothriocephalus</taxon>
    </lineage>
</organism>
<evidence type="ECO:0000256" key="1">
    <source>
        <dbReference type="SAM" id="MobiDB-lite"/>
    </source>
</evidence>
<name>A0A3P7PK34_DIBLA</name>
<keyword evidence="2" id="KW-0812">Transmembrane</keyword>
<reference evidence="3 4" key="1">
    <citation type="submission" date="2018-11" db="EMBL/GenBank/DDBJ databases">
        <authorList>
            <consortium name="Pathogen Informatics"/>
        </authorList>
    </citation>
    <scope>NUCLEOTIDE SEQUENCE [LARGE SCALE GENOMIC DNA]</scope>
</reference>
<evidence type="ECO:0000256" key="2">
    <source>
        <dbReference type="SAM" id="Phobius"/>
    </source>
</evidence>
<protein>
    <submittedName>
        <fullName evidence="3">Uncharacterized protein</fullName>
    </submittedName>
</protein>
<evidence type="ECO:0000313" key="3">
    <source>
        <dbReference type="EMBL" id="VDN18606.1"/>
    </source>
</evidence>
<dbReference type="OrthoDB" id="10383683at2759"/>
<sequence length="399" mass="45217">MGILVFTPALKSKAQDRIIHHVPDREVPLYRRNTTSQTFSEDTYASDSPKPPRNSIHEDREFSETDAGDAKTYSGNEFHKLVYKFQGDSYVDQSGYEPMNAGIDSFDMEYLEIQDPADLSNCADNAYNSFCAHPTSISSNTYDETEATKSNVTSSLRRTERPYYTELLKPSQSSRLRAPFEALDVHESPYVVVNVIPECERKNILLRNRPINIILLSLIFVVHSFPLSLMLLVCTYLRTCCLGSSSQISSALVYNTSTLAEIIKLQSKHNCRFDNLTTSGLSTSGSGGLQNCLNIYLRYIKTLDIFAQTLSLTLLFVSASILPHVLMPCASQWRSVGVQTLPRAQWWFGVGQPANVRYAKIQCTLELEERMRLQSNLWIKRYAQLFSEHDDANFDDDYS</sequence>
<proteinExistence type="predicted"/>
<keyword evidence="2" id="KW-1133">Transmembrane helix</keyword>
<evidence type="ECO:0000313" key="4">
    <source>
        <dbReference type="Proteomes" id="UP000281553"/>
    </source>
</evidence>
<dbReference type="Proteomes" id="UP000281553">
    <property type="component" value="Unassembled WGS sequence"/>
</dbReference>
<keyword evidence="2" id="KW-0472">Membrane</keyword>
<dbReference type="AlphaFoldDB" id="A0A3P7PK34"/>
<gene>
    <name evidence="3" type="ORF">DILT_LOCUS13224</name>
</gene>
<feature type="region of interest" description="Disordered" evidence="1">
    <location>
        <begin position="29"/>
        <end position="71"/>
    </location>
</feature>
<dbReference type="EMBL" id="UYRU01069345">
    <property type="protein sequence ID" value="VDN18606.1"/>
    <property type="molecule type" value="Genomic_DNA"/>
</dbReference>
<keyword evidence="4" id="KW-1185">Reference proteome</keyword>